<accession>A0A9W6ILI2</accession>
<dbReference type="InterPro" id="IPR054209">
    <property type="entry name" value="DUF6916"/>
</dbReference>
<evidence type="ECO:0000313" key="2">
    <source>
        <dbReference type="EMBL" id="GLK52488.1"/>
    </source>
</evidence>
<proteinExistence type="predicted"/>
<gene>
    <name evidence="2" type="ORF">GCM10017621_19960</name>
</gene>
<name>A0A9W6ILI2_9PROT</name>
<dbReference type="Pfam" id="PF21880">
    <property type="entry name" value="DUF6916"/>
    <property type="match status" value="1"/>
</dbReference>
<sequence length="93" mass="10224">MKKTDQLTAQDFQALVGATFQLAHKPVSLDSVDIREAPTPEHRAPASITFVADEEIDVDHGTHLLSHPELGDHLLHIHRVNGGDKPTYELIIG</sequence>
<keyword evidence="3" id="KW-1185">Reference proteome</keyword>
<dbReference type="AlphaFoldDB" id="A0A9W6ILI2"/>
<comment type="caution">
    <text evidence="2">The sequence shown here is derived from an EMBL/GenBank/DDBJ whole genome shotgun (WGS) entry which is preliminary data.</text>
</comment>
<evidence type="ECO:0000259" key="1">
    <source>
        <dbReference type="Pfam" id="PF21880"/>
    </source>
</evidence>
<dbReference type="Proteomes" id="UP001143486">
    <property type="component" value="Unassembled WGS sequence"/>
</dbReference>
<reference evidence="2" key="2">
    <citation type="submission" date="2023-01" db="EMBL/GenBank/DDBJ databases">
        <authorList>
            <person name="Sun Q."/>
            <person name="Evtushenko L."/>
        </authorList>
    </citation>
    <scope>NUCLEOTIDE SEQUENCE</scope>
    <source>
        <strain evidence="2">VKM B-1513</strain>
    </source>
</reference>
<reference evidence="2" key="1">
    <citation type="journal article" date="2014" name="Int. J. Syst. Evol. Microbiol.">
        <title>Complete genome sequence of Corynebacterium casei LMG S-19264T (=DSM 44701T), isolated from a smear-ripened cheese.</title>
        <authorList>
            <consortium name="US DOE Joint Genome Institute (JGI-PGF)"/>
            <person name="Walter F."/>
            <person name="Albersmeier A."/>
            <person name="Kalinowski J."/>
            <person name="Ruckert C."/>
        </authorList>
    </citation>
    <scope>NUCLEOTIDE SEQUENCE</scope>
    <source>
        <strain evidence="2">VKM B-1513</strain>
    </source>
</reference>
<organism evidence="2 3">
    <name type="scientific">Maricaulis virginensis</name>
    <dbReference type="NCBI Taxonomy" id="144022"/>
    <lineage>
        <taxon>Bacteria</taxon>
        <taxon>Pseudomonadati</taxon>
        <taxon>Pseudomonadota</taxon>
        <taxon>Alphaproteobacteria</taxon>
        <taxon>Maricaulales</taxon>
        <taxon>Maricaulaceae</taxon>
        <taxon>Maricaulis</taxon>
    </lineage>
</organism>
<evidence type="ECO:0000313" key="3">
    <source>
        <dbReference type="Proteomes" id="UP001143486"/>
    </source>
</evidence>
<dbReference type="EMBL" id="BSFE01000005">
    <property type="protein sequence ID" value="GLK52488.1"/>
    <property type="molecule type" value="Genomic_DNA"/>
</dbReference>
<protein>
    <recommendedName>
        <fullName evidence="1">DUF6916 domain-containing protein</fullName>
    </recommendedName>
</protein>
<feature type="domain" description="DUF6916" evidence="1">
    <location>
        <begin position="7"/>
        <end position="91"/>
    </location>
</feature>
<dbReference type="RefSeq" id="WP_271186856.1">
    <property type="nucleotide sequence ID" value="NZ_BSFE01000005.1"/>
</dbReference>